<evidence type="ECO:0000256" key="1">
    <source>
        <dbReference type="SAM" id="MobiDB-lite"/>
    </source>
</evidence>
<feature type="region of interest" description="Disordered" evidence="1">
    <location>
        <begin position="19"/>
        <end position="53"/>
    </location>
</feature>
<feature type="compositionally biased region" description="Basic and acidic residues" evidence="1">
    <location>
        <begin position="42"/>
        <end position="53"/>
    </location>
</feature>
<dbReference type="RefSeq" id="WP_095326952.1">
    <property type="nucleotide sequence ID" value="NZ_NPCC01000028.1"/>
</dbReference>
<evidence type="ECO:0000313" key="3">
    <source>
        <dbReference type="Proteomes" id="UP000216207"/>
    </source>
</evidence>
<dbReference type="EMBL" id="NPCC01000028">
    <property type="protein sequence ID" value="PAE87806.1"/>
    <property type="molecule type" value="Genomic_DNA"/>
</dbReference>
<evidence type="ECO:0000313" key="2">
    <source>
        <dbReference type="EMBL" id="PAE87806.1"/>
    </source>
</evidence>
<accession>A0A268NWE4</accession>
<protein>
    <submittedName>
        <fullName evidence="2">Uncharacterized protein</fullName>
    </submittedName>
</protein>
<dbReference type="AlphaFoldDB" id="A0A268NWE4"/>
<comment type="caution">
    <text evidence="2">The sequence shown here is derived from an EMBL/GenBank/DDBJ whole genome shotgun (WGS) entry which is preliminary data.</text>
</comment>
<organism evidence="2 3">
    <name type="scientific">Shouchella clausii</name>
    <name type="common">Alkalihalobacillus clausii</name>
    <dbReference type="NCBI Taxonomy" id="79880"/>
    <lineage>
        <taxon>Bacteria</taxon>
        <taxon>Bacillati</taxon>
        <taxon>Bacillota</taxon>
        <taxon>Bacilli</taxon>
        <taxon>Bacillales</taxon>
        <taxon>Bacillaceae</taxon>
        <taxon>Shouchella</taxon>
    </lineage>
</organism>
<reference evidence="2 3" key="1">
    <citation type="submission" date="2017-07" db="EMBL/GenBank/DDBJ databases">
        <title>Isolation and whole genome analysis of endospore-forming bacteria from heroin.</title>
        <authorList>
            <person name="Kalinowski J."/>
            <person name="Ahrens B."/>
            <person name="Al-Dilaimi A."/>
            <person name="Winkler A."/>
            <person name="Wibberg D."/>
            <person name="Schleenbecker U."/>
            <person name="Ruckert C."/>
            <person name="Wolfel R."/>
            <person name="Grass G."/>
        </authorList>
    </citation>
    <scope>NUCLEOTIDE SEQUENCE [LARGE SCALE GENOMIC DNA]</scope>
    <source>
        <strain evidence="2 3">7539</strain>
    </source>
</reference>
<name>A0A268NWE4_SHOCL</name>
<sequence length="171" mass="19924">MARKNKSLANAFNQFHEPELEKDISNNNTVTFNETKKKKQNSKQEKTDGMNIQKSEDIQYDETRNSNTKSITEDVIQERNIGTEASYGYLNDNREASSKTIRDVTNSIMSMYDEKSKKKTVEETHNRATFLFRKDLQERLDKLADGKRGFKTMFMNKAIEALLDEMESMEK</sequence>
<proteinExistence type="predicted"/>
<dbReference type="Proteomes" id="UP000216207">
    <property type="component" value="Unassembled WGS sequence"/>
</dbReference>
<gene>
    <name evidence="2" type="ORF">CHH72_16370</name>
</gene>